<protein>
    <recommendedName>
        <fullName evidence="1">DUF58 domain-containing protein</fullName>
    </recommendedName>
</protein>
<feature type="domain" description="DUF58" evidence="1">
    <location>
        <begin position="77"/>
        <end position="258"/>
    </location>
</feature>
<dbReference type="PANTHER" id="PTHR33608:SF12">
    <property type="entry name" value="DUF58 DOMAIN-CONTAINING PROTEIN"/>
    <property type="match status" value="1"/>
</dbReference>
<keyword evidence="3" id="KW-1185">Reference proteome</keyword>
<dbReference type="STRING" id="395965.Msil_2471"/>
<evidence type="ECO:0000313" key="3">
    <source>
        <dbReference type="Proteomes" id="UP000002257"/>
    </source>
</evidence>
<dbReference type="AlphaFoldDB" id="B8EKN0"/>
<proteinExistence type="predicted"/>
<accession>B8EKN0</accession>
<sequence>MSLFARLQSQFSRKNDAPAFAGRESGESIPGVDLDVDDLLRIRHLAERMDLPKSAPRSTLPGNVAHRRRGRGLEVHDIRSWSDGDDVRHLDRNVMARTGIPHVRTFREERERAVLLVADFRPSMLFGTRRALRSVAAAEALTLLGWRAARDGRVGLMVIQHDGGHLIRYGRGARAMIAMVSELARAHRNALASRSRLDPPLTESLEEADRLAGKNAAIVVATALDEPGPQFDEIVARIALRRDLSFALIADRFETAPPQGSYPYATMAGAAGWLSIGANEPQKPDERVARLQRLGARALSLDSRLDVEAMAPLLERLDG</sequence>
<dbReference type="OrthoDB" id="9776116at2"/>
<organism evidence="2 3">
    <name type="scientific">Methylocella silvestris (strain DSM 15510 / CIP 108128 / LMG 27833 / NCIMB 13906 / BL2)</name>
    <dbReference type="NCBI Taxonomy" id="395965"/>
    <lineage>
        <taxon>Bacteria</taxon>
        <taxon>Pseudomonadati</taxon>
        <taxon>Pseudomonadota</taxon>
        <taxon>Alphaproteobacteria</taxon>
        <taxon>Hyphomicrobiales</taxon>
        <taxon>Beijerinckiaceae</taxon>
        <taxon>Methylocella</taxon>
    </lineage>
</organism>
<name>B8EKN0_METSB</name>
<dbReference type="Pfam" id="PF01882">
    <property type="entry name" value="DUF58"/>
    <property type="match status" value="1"/>
</dbReference>
<dbReference type="HOGENOM" id="CLU_054927_1_1_5"/>
<dbReference type="KEGG" id="msl:Msil_2471"/>
<evidence type="ECO:0000259" key="1">
    <source>
        <dbReference type="Pfam" id="PF01882"/>
    </source>
</evidence>
<dbReference type="EMBL" id="CP001280">
    <property type="protein sequence ID" value="ACK51400.1"/>
    <property type="molecule type" value="Genomic_DNA"/>
</dbReference>
<evidence type="ECO:0000313" key="2">
    <source>
        <dbReference type="EMBL" id="ACK51400.1"/>
    </source>
</evidence>
<dbReference type="PANTHER" id="PTHR33608">
    <property type="entry name" value="BLL2464 PROTEIN"/>
    <property type="match status" value="1"/>
</dbReference>
<dbReference type="Proteomes" id="UP000002257">
    <property type="component" value="Chromosome"/>
</dbReference>
<dbReference type="eggNOG" id="COG1721">
    <property type="taxonomic scope" value="Bacteria"/>
</dbReference>
<gene>
    <name evidence="2" type="ordered locus">Msil_2471</name>
</gene>
<dbReference type="InterPro" id="IPR002881">
    <property type="entry name" value="DUF58"/>
</dbReference>
<reference evidence="2 3" key="1">
    <citation type="journal article" date="2010" name="J. Bacteriol.">
        <title>Complete genome sequence of the aerobic facultative methanotroph Methylocella silvestris BL2.</title>
        <authorList>
            <person name="Chen Y."/>
            <person name="Crombie A."/>
            <person name="Rahman M.T."/>
            <person name="Dedysh S.N."/>
            <person name="Liesack W."/>
            <person name="Stott M.B."/>
            <person name="Alam M."/>
            <person name="Theisen A.R."/>
            <person name="Murrell J.C."/>
            <person name="Dunfield P.F."/>
        </authorList>
    </citation>
    <scope>NUCLEOTIDE SEQUENCE [LARGE SCALE GENOMIC DNA]</scope>
    <source>
        <strain evidence="3">DSM 15510 / CIP 108128 / LMG 27833 / NCIMB 13906 / BL2</strain>
    </source>
</reference>
<dbReference type="RefSeq" id="WP_012591469.1">
    <property type="nucleotide sequence ID" value="NC_011666.1"/>
</dbReference>